<dbReference type="OMA" id="PMEMASQ"/>
<evidence type="ECO:0000256" key="3">
    <source>
        <dbReference type="ARBA" id="ARBA00010617"/>
    </source>
</evidence>
<gene>
    <name evidence="11" type="ORF">DACRYDRAFT_57169</name>
</gene>
<evidence type="ECO:0000256" key="8">
    <source>
        <dbReference type="ARBA" id="ARBA00023033"/>
    </source>
</evidence>
<evidence type="ECO:0000256" key="6">
    <source>
        <dbReference type="ARBA" id="ARBA00023002"/>
    </source>
</evidence>
<dbReference type="InterPro" id="IPR036396">
    <property type="entry name" value="Cyt_P450_sf"/>
</dbReference>
<dbReference type="AlphaFoldDB" id="M5G4J8"/>
<dbReference type="GO" id="GO:0004497">
    <property type="term" value="F:monooxygenase activity"/>
    <property type="evidence" value="ECO:0007669"/>
    <property type="project" value="UniProtKB-KW"/>
</dbReference>
<proteinExistence type="inferred from homology"/>
<evidence type="ECO:0000256" key="1">
    <source>
        <dbReference type="ARBA" id="ARBA00001971"/>
    </source>
</evidence>
<comment type="pathway">
    <text evidence="2">Secondary metabolite biosynthesis.</text>
</comment>
<dbReference type="GO" id="GO:0020037">
    <property type="term" value="F:heme binding"/>
    <property type="evidence" value="ECO:0007669"/>
    <property type="project" value="InterPro"/>
</dbReference>
<dbReference type="GeneID" id="63690482"/>
<evidence type="ECO:0000256" key="9">
    <source>
        <dbReference type="PIRSR" id="PIRSR602401-1"/>
    </source>
</evidence>
<dbReference type="Gene3D" id="1.10.630.10">
    <property type="entry name" value="Cytochrome P450"/>
    <property type="match status" value="1"/>
</dbReference>
<dbReference type="Proteomes" id="UP000030653">
    <property type="component" value="Unassembled WGS sequence"/>
</dbReference>
<dbReference type="GO" id="GO:0005506">
    <property type="term" value="F:iron ion binding"/>
    <property type="evidence" value="ECO:0007669"/>
    <property type="project" value="InterPro"/>
</dbReference>
<dbReference type="InterPro" id="IPR002401">
    <property type="entry name" value="Cyt_P450_E_grp-I"/>
</dbReference>
<name>M5G4J8_DACPD</name>
<comment type="cofactor">
    <cofactor evidence="1 9">
        <name>heme</name>
        <dbReference type="ChEBI" id="CHEBI:30413"/>
    </cofactor>
</comment>
<keyword evidence="8 10" id="KW-0503">Monooxygenase</keyword>
<dbReference type="PROSITE" id="PS00086">
    <property type="entry name" value="CYTOCHROME_P450"/>
    <property type="match status" value="1"/>
</dbReference>
<dbReference type="STRING" id="1858805.M5G4J8"/>
<dbReference type="EMBL" id="JH795872">
    <property type="protein sequence ID" value="EJT98662.1"/>
    <property type="molecule type" value="Genomic_DNA"/>
</dbReference>
<evidence type="ECO:0000313" key="12">
    <source>
        <dbReference type="Proteomes" id="UP000030653"/>
    </source>
</evidence>
<dbReference type="InterPro" id="IPR017972">
    <property type="entry name" value="Cyt_P450_CS"/>
</dbReference>
<feature type="non-terminal residue" evidence="11">
    <location>
        <position position="509"/>
    </location>
</feature>
<keyword evidence="6 10" id="KW-0560">Oxidoreductase</keyword>
<comment type="similarity">
    <text evidence="3 10">Belongs to the cytochrome P450 family.</text>
</comment>
<evidence type="ECO:0000256" key="7">
    <source>
        <dbReference type="ARBA" id="ARBA00023004"/>
    </source>
</evidence>
<keyword evidence="5 9" id="KW-0479">Metal-binding</keyword>
<dbReference type="SUPFAM" id="SSF48264">
    <property type="entry name" value="Cytochrome P450"/>
    <property type="match status" value="1"/>
</dbReference>
<evidence type="ECO:0000256" key="5">
    <source>
        <dbReference type="ARBA" id="ARBA00022723"/>
    </source>
</evidence>
<dbReference type="InterPro" id="IPR050121">
    <property type="entry name" value="Cytochrome_P450_monoxygenase"/>
</dbReference>
<dbReference type="PANTHER" id="PTHR24305">
    <property type="entry name" value="CYTOCHROME P450"/>
    <property type="match status" value="1"/>
</dbReference>
<accession>M5G4J8</accession>
<dbReference type="OrthoDB" id="1470350at2759"/>
<dbReference type="PRINTS" id="PR00463">
    <property type="entry name" value="EP450I"/>
</dbReference>
<evidence type="ECO:0000313" key="11">
    <source>
        <dbReference type="EMBL" id="EJT98662.1"/>
    </source>
</evidence>
<evidence type="ECO:0000256" key="10">
    <source>
        <dbReference type="RuleBase" id="RU000461"/>
    </source>
</evidence>
<dbReference type="PANTHER" id="PTHR24305:SF166">
    <property type="entry name" value="CYTOCHROME P450 12A4, MITOCHONDRIAL-RELATED"/>
    <property type="match status" value="1"/>
</dbReference>
<sequence>SSVSFVPGLTFPASAYSIPGAMLPSSEWNPGMLFGWRWRDRFYNDSPMEMASQIGLLNGEPILYANSPEVAKQLLGNKAPFDKLKESVQSLSPFGPNVFATMSAEWPRHQTAMSPGFNGRLYSSVWTETKKTYYDFLTTEKWENEREFIMPDVTAVTSKFALYLIAKCGFGIDLSWNEDVGERIRGMSLPECFEITSSSVLILSFLSHWTYSLPIPALRRLYNASNILETIFKGIIDKRRVEGFGNTSEDKDIFSLLLAANELEKGSKGALSDRELVSNVFLLLLAGHGSSTLLNVFLLLLAGHETTSKSLAATLGELACNPEVQQHAYDEIMSVIKEGSDPTLDDFEKLPFVQGCFQEALRMYPTAHVLMRRPVEDTVLQVPSRQGGVVPLSVPSGQVVALDFFGIGYNARVYKDPKSFNPARWLDPATEPLLNFSYGPRVCIGKKFAVVEVTGVLALLLRDYKVEPILKDGQTIADWHAAWVENVEAVIGFGHKRFPLKFTRRSVRA</sequence>
<evidence type="ECO:0000256" key="4">
    <source>
        <dbReference type="ARBA" id="ARBA00022617"/>
    </source>
</evidence>
<evidence type="ECO:0000256" key="2">
    <source>
        <dbReference type="ARBA" id="ARBA00005179"/>
    </source>
</evidence>
<dbReference type="Pfam" id="PF00067">
    <property type="entry name" value="p450"/>
    <property type="match status" value="1"/>
</dbReference>
<organism evidence="11 12">
    <name type="scientific">Dacryopinax primogenitus (strain DJM 731)</name>
    <name type="common">Brown rot fungus</name>
    <dbReference type="NCBI Taxonomy" id="1858805"/>
    <lineage>
        <taxon>Eukaryota</taxon>
        <taxon>Fungi</taxon>
        <taxon>Dikarya</taxon>
        <taxon>Basidiomycota</taxon>
        <taxon>Agaricomycotina</taxon>
        <taxon>Dacrymycetes</taxon>
        <taxon>Dacrymycetales</taxon>
        <taxon>Dacrymycetaceae</taxon>
        <taxon>Dacryopinax</taxon>
    </lineage>
</organism>
<dbReference type="HOGENOM" id="CLU_001570_25_0_1"/>
<reference evidence="11 12" key="1">
    <citation type="journal article" date="2012" name="Science">
        <title>The Paleozoic origin of enzymatic lignin decomposition reconstructed from 31 fungal genomes.</title>
        <authorList>
            <person name="Floudas D."/>
            <person name="Binder M."/>
            <person name="Riley R."/>
            <person name="Barry K."/>
            <person name="Blanchette R.A."/>
            <person name="Henrissat B."/>
            <person name="Martinez A.T."/>
            <person name="Otillar R."/>
            <person name="Spatafora J.W."/>
            <person name="Yadav J.S."/>
            <person name="Aerts A."/>
            <person name="Benoit I."/>
            <person name="Boyd A."/>
            <person name="Carlson A."/>
            <person name="Copeland A."/>
            <person name="Coutinho P.M."/>
            <person name="de Vries R.P."/>
            <person name="Ferreira P."/>
            <person name="Findley K."/>
            <person name="Foster B."/>
            <person name="Gaskell J."/>
            <person name="Glotzer D."/>
            <person name="Gorecki P."/>
            <person name="Heitman J."/>
            <person name="Hesse C."/>
            <person name="Hori C."/>
            <person name="Igarashi K."/>
            <person name="Jurgens J.A."/>
            <person name="Kallen N."/>
            <person name="Kersten P."/>
            <person name="Kohler A."/>
            <person name="Kuees U."/>
            <person name="Kumar T.K.A."/>
            <person name="Kuo A."/>
            <person name="LaButti K."/>
            <person name="Larrondo L.F."/>
            <person name="Lindquist E."/>
            <person name="Ling A."/>
            <person name="Lombard V."/>
            <person name="Lucas S."/>
            <person name="Lundell T."/>
            <person name="Martin R."/>
            <person name="McLaughlin D.J."/>
            <person name="Morgenstern I."/>
            <person name="Morin E."/>
            <person name="Murat C."/>
            <person name="Nagy L.G."/>
            <person name="Nolan M."/>
            <person name="Ohm R.A."/>
            <person name="Patyshakuliyeva A."/>
            <person name="Rokas A."/>
            <person name="Ruiz-Duenas F.J."/>
            <person name="Sabat G."/>
            <person name="Salamov A."/>
            <person name="Samejima M."/>
            <person name="Schmutz J."/>
            <person name="Slot J.C."/>
            <person name="St John F."/>
            <person name="Stenlid J."/>
            <person name="Sun H."/>
            <person name="Sun S."/>
            <person name="Syed K."/>
            <person name="Tsang A."/>
            <person name="Wiebenga A."/>
            <person name="Young D."/>
            <person name="Pisabarro A."/>
            <person name="Eastwood D.C."/>
            <person name="Martin F."/>
            <person name="Cullen D."/>
            <person name="Grigoriev I.V."/>
            <person name="Hibbett D.S."/>
        </authorList>
    </citation>
    <scope>NUCLEOTIDE SEQUENCE [LARGE SCALE GENOMIC DNA]</scope>
    <source>
        <strain evidence="11 12">DJM-731 SS1</strain>
    </source>
</reference>
<feature type="binding site" description="axial binding residue" evidence="9">
    <location>
        <position position="443"/>
    </location>
    <ligand>
        <name>heme</name>
        <dbReference type="ChEBI" id="CHEBI:30413"/>
    </ligand>
    <ligandPart>
        <name>Fe</name>
        <dbReference type="ChEBI" id="CHEBI:18248"/>
    </ligandPart>
</feature>
<dbReference type="RefSeq" id="XP_040625560.1">
    <property type="nucleotide sequence ID" value="XM_040775420.1"/>
</dbReference>
<dbReference type="PRINTS" id="PR00385">
    <property type="entry name" value="P450"/>
</dbReference>
<protein>
    <submittedName>
        <fullName evidence="11">Cytochrome P450</fullName>
    </submittedName>
</protein>
<dbReference type="GO" id="GO:0016705">
    <property type="term" value="F:oxidoreductase activity, acting on paired donors, with incorporation or reduction of molecular oxygen"/>
    <property type="evidence" value="ECO:0007669"/>
    <property type="project" value="InterPro"/>
</dbReference>
<keyword evidence="4 9" id="KW-0349">Heme</keyword>
<dbReference type="InterPro" id="IPR001128">
    <property type="entry name" value="Cyt_P450"/>
</dbReference>
<keyword evidence="7 9" id="KW-0408">Iron</keyword>
<keyword evidence="12" id="KW-1185">Reference proteome</keyword>